<dbReference type="Proteomes" id="UP000582659">
    <property type="component" value="Unassembled WGS sequence"/>
</dbReference>
<feature type="domain" description="C2" evidence="3">
    <location>
        <begin position="517"/>
        <end position="649"/>
    </location>
</feature>
<evidence type="ECO:0000313" key="5">
    <source>
        <dbReference type="EMBL" id="CAG9087244.1"/>
    </source>
</evidence>
<dbReference type="InterPro" id="IPR039725">
    <property type="entry name" value="CC2D1A/B"/>
</dbReference>
<dbReference type="Proteomes" id="UP000095284">
    <property type="component" value="Unplaced"/>
</dbReference>
<dbReference type="InterPro" id="IPR000008">
    <property type="entry name" value="C2_dom"/>
</dbReference>
<feature type="region of interest" description="Disordered" evidence="2">
    <location>
        <begin position="309"/>
        <end position="388"/>
    </location>
</feature>
<dbReference type="Gene3D" id="2.60.40.150">
    <property type="entry name" value="C2 domain"/>
    <property type="match status" value="1"/>
</dbReference>
<dbReference type="Pfam" id="PF00168">
    <property type="entry name" value="C2"/>
    <property type="match status" value="1"/>
</dbReference>
<name>A0A1I7S7Y8_BURXY</name>
<dbReference type="SMR" id="A0A1I7S7Y8"/>
<dbReference type="AlphaFoldDB" id="A0A1I7S7Y8"/>
<dbReference type="GO" id="GO:0001227">
    <property type="term" value="F:DNA-binding transcription repressor activity, RNA polymerase II-specific"/>
    <property type="evidence" value="ECO:0007669"/>
    <property type="project" value="InterPro"/>
</dbReference>
<comment type="similarity">
    <text evidence="1">Belongs to the CC2D1 family.</text>
</comment>
<evidence type="ECO:0000313" key="6">
    <source>
        <dbReference type="Proteomes" id="UP000095284"/>
    </source>
</evidence>
<feature type="compositionally biased region" description="Basic and acidic residues" evidence="2">
    <location>
        <begin position="75"/>
        <end position="93"/>
    </location>
</feature>
<dbReference type="PROSITE" id="PS50004">
    <property type="entry name" value="C2"/>
    <property type="match status" value="1"/>
</dbReference>
<dbReference type="SMART" id="SM00685">
    <property type="entry name" value="DM14"/>
    <property type="match status" value="1"/>
</dbReference>
<feature type="region of interest" description="Disordered" evidence="2">
    <location>
        <begin position="235"/>
        <end position="255"/>
    </location>
</feature>
<evidence type="ECO:0000256" key="2">
    <source>
        <dbReference type="SAM" id="MobiDB-lite"/>
    </source>
</evidence>
<dbReference type="PANTHER" id="PTHR13076">
    <property type="entry name" value="COILED-COIL AND C2 DOMAIN-CONTAINING PROTEIN 1-LIKE"/>
    <property type="match status" value="1"/>
</dbReference>
<dbReference type="eggNOG" id="KOG3837">
    <property type="taxonomic scope" value="Eukaryota"/>
</dbReference>
<reference evidence="8" key="1">
    <citation type="submission" date="2016-11" db="UniProtKB">
        <authorList>
            <consortium name="WormBaseParasite"/>
        </authorList>
    </citation>
    <scope>IDENTIFICATION</scope>
</reference>
<feature type="compositionally biased region" description="Acidic residues" evidence="2">
    <location>
        <begin position="98"/>
        <end position="111"/>
    </location>
</feature>
<gene>
    <name evidence="4" type="ORF">BXYJ_LOCUS2160</name>
</gene>
<dbReference type="SUPFAM" id="SSF49562">
    <property type="entry name" value="C2 domain (Calcium/lipid-binding domain, CaLB)"/>
    <property type="match status" value="1"/>
</dbReference>
<evidence type="ECO:0000313" key="8">
    <source>
        <dbReference type="WBParaSite" id="BXY_0913100.1"/>
    </source>
</evidence>
<dbReference type="Proteomes" id="UP000659654">
    <property type="component" value="Unassembled WGS sequence"/>
</dbReference>
<dbReference type="InterPro" id="IPR035892">
    <property type="entry name" value="C2_domain_sf"/>
</dbReference>
<feature type="compositionally biased region" description="Pro residues" evidence="2">
    <location>
        <begin position="124"/>
        <end position="152"/>
    </location>
</feature>
<dbReference type="InterPro" id="IPR006608">
    <property type="entry name" value="CC2D1A/B_DM14"/>
</dbReference>
<proteinExistence type="inferred from homology"/>
<organism evidence="6 8">
    <name type="scientific">Bursaphelenchus xylophilus</name>
    <name type="common">Pinewood nematode worm</name>
    <name type="synonym">Aphelenchoides xylophilus</name>
    <dbReference type="NCBI Taxonomy" id="6326"/>
    <lineage>
        <taxon>Eukaryota</taxon>
        <taxon>Metazoa</taxon>
        <taxon>Ecdysozoa</taxon>
        <taxon>Nematoda</taxon>
        <taxon>Chromadorea</taxon>
        <taxon>Rhabditida</taxon>
        <taxon>Tylenchina</taxon>
        <taxon>Tylenchomorpha</taxon>
        <taxon>Aphelenchoidea</taxon>
        <taxon>Aphelenchoididae</taxon>
        <taxon>Bursaphelenchus</taxon>
    </lineage>
</organism>
<evidence type="ECO:0000256" key="1">
    <source>
        <dbReference type="ARBA" id="ARBA00010672"/>
    </source>
</evidence>
<sequence length="690" mass="75952">MGVDGSFSDEEELERQLAALNMDKVGGKVKKLKNKASKRPVDDYDDVDDDDLLAELHELMGDEVQEPTVSHKQRRVEQDSKQERAAAVKERQVSLELSEPDDEPGDDEEAELAAIMAAESKSRPAPPKPAPSHPAPPSGPVQVQPPPPPPRAPAGSDAKTESTPQDPSPSDPKTLAKATITRRMAAFTANGLAAHQDGNSGYAAECAETVQMFQQALEMCDTTDITMADLEGIPKTPPPYKRKNQAPAKPVPFPTGPMSLEEELRARLAKFKFLAEDFQSKGENVKMKMNQRLGNQINQALVRLQRGHPIEPDKLPAPPGFGPLKPMSEYPKTTPSAPASQPAPRPSPVPQQMQPGPSATPKEVPVRTSQIPPEPTQPAEDSPEEQKKVLVEKQQKFKKAALMYKQNGDLNAASKCLKAAKALDDDIKRITAHQQRLSSPSAIPASMSAVSVSPASLLIPDLKKQLEMAVKMKTKLTAVKNTSSVQMYERLIQKVRIDLQVCSRVAQGNDGPVSFKVTEVRLPVLEANLDVPADILELKITKIESLKLPDGWKDSDASTFVSYDFPFPHEAHQKGKTAIVYGTTEPEFEEVFQLQINRKAKQLQRVLCRYPLKMFVYQKGGFLRSDKPCGEADIVLDALDENASFSDTRDLLIGRRKTGGKISFEVRIQKPLNEQKMLTLKPHVWTTLTQ</sequence>
<dbReference type="PANTHER" id="PTHR13076:SF9">
    <property type="entry name" value="COILED-COIL AND C2 DOMAIN-CONTAINING PROTEIN 1-LIKE"/>
    <property type="match status" value="1"/>
</dbReference>
<evidence type="ECO:0000259" key="3">
    <source>
        <dbReference type="PROSITE" id="PS50004"/>
    </source>
</evidence>
<dbReference type="OrthoDB" id="19996at2759"/>
<dbReference type="EMBL" id="CAJFCV020000001">
    <property type="protein sequence ID" value="CAG9087244.1"/>
    <property type="molecule type" value="Genomic_DNA"/>
</dbReference>
<evidence type="ECO:0000313" key="7">
    <source>
        <dbReference type="Proteomes" id="UP000659654"/>
    </source>
</evidence>
<keyword evidence="7" id="KW-1185">Reference proteome</keyword>
<dbReference type="WBParaSite" id="BXY_0913100.1">
    <property type="protein sequence ID" value="BXY_0913100.1"/>
    <property type="gene ID" value="BXY_0913100"/>
</dbReference>
<dbReference type="EMBL" id="CAJFDI010000001">
    <property type="protein sequence ID" value="CAD5210901.1"/>
    <property type="molecule type" value="Genomic_DNA"/>
</dbReference>
<feature type="region of interest" description="Disordered" evidence="2">
    <location>
        <begin position="57"/>
        <end position="174"/>
    </location>
</feature>
<evidence type="ECO:0000313" key="4">
    <source>
        <dbReference type="EMBL" id="CAD5210901.1"/>
    </source>
</evidence>
<accession>A0A1I7S7Y8</accession>
<reference evidence="5" key="2">
    <citation type="submission" date="2020-08" db="EMBL/GenBank/DDBJ databases">
        <authorList>
            <person name="Kikuchi T."/>
        </authorList>
    </citation>
    <scope>NUCLEOTIDE SEQUENCE</scope>
    <source>
        <strain evidence="4">Ka4C1</strain>
    </source>
</reference>
<protein>
    <submittedName>
        <fullName evidence="4">(pine wood nematode) hypothetical protein</fullName>
    </submittedName>
    <submittedName>
        <fullName evidence="8">DM14 domain-containing protein</fullName>
    </submittedName>
</protein>